<feature type="region of interest" description="Disordered" evidence="1">
    <location>
        <begin position="1"/>
        <end position="63"/>
    </location>
</feature>
<organism evidence="2 4">
    <name type="scientific">Naasia lichenicola</name>
    <dbReference type="NCBI Taxonomy" id="2565933"/>
    <lineage>
        <taxon>Bacteria</taxon>
        <taxon>Bacillati</taxon>
        <taxon>Actinomycetota</taxon>
        <taxon>Actinomycetes</taxon>
        <taxon>Micrococcales</taxon>
        <taxon>Microbacteriaceae</taxon>
        <taxon>Naasia</taxon>
    </lineage>
</organism>
<dbReference type="Proteomes" id="UP000309133">
    <property type="component" value="Unassembled WGS sequence"/>
</dbReference>
<sequence length="63" mass="6990">MSTPESTPQEPTDDVEEQSTKAKSVDEDDDVSGHFSFQPNHHLDENDARSEGTPFSPSRTDVK</sequence>
<evidence type="ECO:0000313" key="3">
    <source>
        <dbReference type="EMBL" id="THG31979.1"/>
    </source>
</evidence>
<gene>
    <name evidence="3" type="ORF">E6C64_08020</name>
    <name evidence="2" type="ORF">E6C64_08875</name>
</gene>
<keyword evidence="4" id="KW-1185">Reference proteome</keyword>
<dbReference type="RefSeq" id="WP_136427099.1">
    <property type="nucleotide sequence ID" value="NZ_SSSM01000003.1"/>
</dbReference>
<protein>
    <submittedName>
        <fullName evidence="2">Uncharacterized protein</fullName>
    </submittedName>
</protein>
<dbReference type="EMBL" id="SSSM01000003">
    <property type="protein sequence ID" value="THG31979.1"/>
    <property type="molecule type" value="Genomic_DNA"/>
</dbReference>
<feature type="compositionally biased region" description="Basic and acidic residues" evidence="1">
    <location>
        <begin position="41"/>
        <end position="50"/>
    </location>
</feature>
<comment type="caution">
    <text evidence="2">The sequence shown here is derived from an EMBL/GenBank/DDBJ whole genome shotgun (WGS) entry which is preliminary data.</text>
</comment>
<dbReference type="AlphaFoldDB" id="A0A4S4FLH3"/>
<feature type="compositionally biased region" description="Polar residues" evidence="1">
    <location>
        <begin position="1"/>
        <end position="10"/>
    </location>
</feature>
<evidence type="ECO:0000313" key="4">
    <source>
        <dbReference type="Proteomes" id="UP000309133"/>
    </source>
</evidence>
<dbReference type="EMBL" id="SSSM01000004">
    <property type="protein sequence ID" value="THG30742.1"/>
    <property type="molecule type" value="Genomic_DNA"/>
</dbReference>
<feature type="compositionally biased region" description="Polar residues" evidence="1">
    <location>
        <begin position="53"/>
        <end position="63"/>
    </location>
</feature>
<accession>A0A4S4FLH3</accession>
<reference evidence="2 4" key="1">
    <citation type="submission" date="2019-04" db="EMBL/GenBank/DDBJ databases">
        <authorList>
            <person name="Jiang L."/>
        </authorList>
    </citation>
    <scope>NUCLEOTIDE SEQUENCE [LARGE SCALE GENOMIC DNA]</scope>
    <source>
        <strain evidence="2 4">YIM 131853</strain>
    </source>
</reference>
<evidence type="ECO:0000256" key="1">
    <source>
        <dbReference type="SAM" id="MobiDB-lite"/>
    </source>
</evidence>
<evidence type="ECO:0000313" key="2">
    <source>
        <dbReference type="EMBL" id="THG30742.1"/>
    </source>
</evidence>
<name>A0A4S4FLH3_9MICO</name>
<proteinExistence type="predicted"/>